<dbReference type="PANTHER" id="PTHR43133">
    <property type="entry name" value="RNA POLYMERASE ECF-TYPE SIGMA FACTO"/>
    <property type="match status" value="1"/>
</dbReference>
<comment type="similarity">
    <text evidence="1">Belongs to the sigma-70 factor family. ECF subfamily.</text>
</comment>
<gene>
    <name evidence="7" type="ORF">GTP69_00790</name>
</gene>
<evidence type="ECO:0000313" key="8">
    <source>
        <dbReference type="Proteomes" id="UP000642144"/>
    </source>
</evidence>
<dbReference type="Pfam" id="PF04542">
    <property type="entry name" value="Sigma70_r2"/>
    <property type="match status" value="1"/>
</dbReference>
<dbReference type="PANTHER" id="PTHR43133:SF63">
    <property type="entry name" value="RNA POLYMERASE SIGMA FACTOR FECI-RELATED"/>
    <property type="match status" value="1"/>
</dbReference>
<dbReference type="InterPro" id="IPR014284">
    <property type="entry name" value="RNA_pol_sigma-70_dom"/>
</dbReference>
<dbReference type="Proteomes" id="UP000642144">
    <property type="component" value="Unassembled WGS sequence"/>
</dbReference>
<dbReference type="InterPro" id="IPR013249">
    <property type="entry name" value="RNA_pol_sigma70_r4_t2"/>
</dbReference>
<dbReference type="SUPFAM" id="SSF88946">
    <property type="entry name" value="Sigma2 domain of RNA polymerase sigma factors"/>
    <property type="match status" value="1"/>
</dbReference>
<dbReference type="Gene3D" id="1.10.1740.10">
    <property type="match status" value="1"/>
</dbReference>
<organism evidence="7 8">
    <name type="scientific">Duganella levis</name>
    <dbReference type="NCBI Taxonomy" id="2692169"/>
    <lineage>
        <taxon>Bacteria</taxon>
        <taxon>Pseudomonadati</taxon>
        <taxon>Pseudomonadota</taxon>
        <taxon>Betaproteobacteria</taxon>
        <taxon>Burkholderiales</taxon>
        <taxon>Oxalobacteraceae</taxon>
        <taxon>Telluria group</taxon>
        <taxon>Duganella</taxon>
    </lineage>
</organism>
<evidence type="ECO:0000313" key="7">
    <source>
        <dbReference type="EMBL" id="MYN24938.1"/>
    </source>
</evidence>
<dbReference type="NCBIfam" id="NF007232">
    <property type="entry name" value="PRK09651.1"/>
    <property type="match status" value="1"/>
</dbReference>
<evidence type="ECO:0000259" key="5">
    <source>
        <dbReference type="Pfam" id="PF04542"/>
    </source>
</evidence>
<comment type="caution">
    <text evidence="7">The sequence shown here is derived from an EMBL/GenBank/DDBJ whole genome shotgun (WGS) entry which is preliminary data.</text>
</comment>
<dbReference type="InterPro" id="IPR013325">
    <property type="entry name" value="RNA_pol_sigma_r2"/>
</dbReference>
<evidence type="ECO:0000256" key="1">
    <source>
        <dbReference type="ARBA" id="ARBA00010641"/>
    </source>
</evidence>
<dbReference type="SUPFAM" id="SSF88659">
    <property type="entry name" value="Sigma3 and sigma4 domains of RNA polymerase sigma factors"/>
    <property type="match status" value="1"/>
</dbReference>
<dbReference type="Gene3D" id="1.10.10.10">
    <property type="entry name" value="Winged helix-like DNA-binding domain superfamily/Winged helix DNA-binding domain"/>
    <property type="match status" value="1"/>
</dbReference>
<dbReference type="NCBIfam" id="TIGR02937">
    <property type="entry name" value="sigma70-ECF"/>
    <property type="match status" value="1"/>
</dbReference>
<sequence>MPDLSADADAVETLYSSHHGWLHQWLWRKLGCRDGAADLAHDTFVRLLSAKPLDALREPRAYLSTIANGLLVNHWRRLTLERAYLEVLAQQEPALAPSPEERALTIEALMQVDAMLRKLSAKAREAFLLSQIEGLTYAVIAEQLQVSERMVKKYMAQAMLECLLISNGDA</sequence>
<keyword evidence="2" id="KW-0805">Transcription regulation</keyword>
<dbReference type="InterPro" id="IPR039425">
    <property type="entry name" value="RNA_pol_sigma-70-like"/>
</dbReference>
<name>A0ABW9VTJ5_9BURK</name>
<keyword evidence="4" id="KW-0804">Transcription</keyword>
<keyword evidence="3" id="KW-0731">Sigma factor</keyword>
<evidence type="ECO:0000256" key="2">
    <source>
        <dbReference type="ARBA" id="ARBA00023015"/>
    </source>
</evidence>
<feature type="domain" description="RNA polymerase sigma factor 70 region 4 type 2" evidence="6">
    <location>
        <begin position="110"/>
        <end position="162"/>
    </location>
</feature>
<evidence type="ECO:0000259" key="6">
    <source>
        <dbReference type="Pfam" id="PF08281"/>
    </source>
</evidence>
<feature type="domain" description="RNA polymerase sigma-70 region 2" evidence="5">
    <location>
        <begin position="14"/>
        <end position="78"/>
    </location>
</feature>
<protein>
    <submittedName>
        <fullName evidence="7">Sigma-70 family RNA polymerase sigma factor</fullName>
    </submittedName>
</protein>
<dbReference type="InterPro" id="IPR013324">
    <property type="entry name" value="RNA_pol_sigma_r3/r4-like"/>
</dbReference>
<accession>A0ABW9VTJ5</accession>
<dbReference type="Pfam" id="PF08281">
    <property type="entry name" value="Sigma70_r4_2"/>
    <property type="match status" value="1"/>
</dbReference>
<dbReference type="EMBL" id="WWCT01000001">
    <property type="protein sequence ID" value="MYN24938.1"/>
    <property type="molecule type" value="Genomic_DNA"/>
</dbReference>
<evidence type="ECO:0000256" key="3">
    <source>
        <dbReference type="ARBA" id="ARBA00023082"/>
    </source>
</evidence>
<dbReference type="RefSeq" id="WP_161053088.1">
    <property type="nucleotide sequence ID" value="NZ_WWCT01000001.1"/>
</dbReference>
<keyword evidence="8" id="KW-1185">Reference proteome</keyword>
<proteinExistence type="inferred from homology"/>
<dbReference type="InterPro" id="IPR036388">
    <property type="entry name" value="WH-like_DNA-bd_sf"/>
</dbReference>
<dbReference type="InterPro" id="IPR007627">
    <property type="entry name" value="RNA_pol_sigma70_r2"/>
</dbReference>
<evidence type="ECO:0000256" key="4">
    <source>
        <dbReference type="ARBA" id="ARBA00023163"/>
    </source>
</evidence>
<reference evidence="7 8" key="1">
    <citation type="submission" date="2019-12" db="EMBL/GenBank/DDBJ databases">
        <title>Novel species isolated from a subtropical stream in China.</title>
        <authorList>
            <person name="Lu H."/>
        </authorList>
    </citation>
    <scope>NUCLEOTIDE SEQUENCE [LARGE SCALE GENOMIC DNA]</scope>
    <source>
        <strain evidence="7 8">CY42W</strain>
    </source>
</reference>